<keyword evidence="3" id="KW-0949">S-adenosyl-L-methionine</keyword>
<evidence type="ECO:0000256" key="1">
    <source>
        <dbReference type="ARBA" id="ARBA00022603"/>
    </source>
</evidence>
<organism evidence="4 5">
    <name type="scientific">Pseudomonas aeruginosa</name>
    <dbReference type="NCBI Taxonomy" id="287"/>
    <lineage>
        <taxon>Bacteria</taxon>
        <taxon>Pseudomonadati</taxon>
        <taxon>Pseudomonadota</taxon>
        <taxon>Gammaproteobacteria</taxon>
        <taxon>Pseudomonadales</taxon>
        <taxon>Pseudomonadaceae</taxon>
        <taxon>Pseudomonas</taxon>
    </lineage>
</organism>
<dbReference type="GO" id="GO:1904047">
    <property type="term" value="F:S-adenosyl-L-methionine binding"/>
    <property type="evidence" value="ECO:0007669"/>
    <property type="project" value="TreeGrafter"/>
</dbReference>
<dbReference type="RefSeq" id="WP_196494996.1">
    <property type="nucleotide sequence ID" value="NZ_JAKLAI010000095.1"/>
</dbReference>
<dbReference type="GO" id="GO:0006298">
    <property type="term" value="P:mismatch repair"/>
    <property type="evidence" value="ECO:0007669"/>
    <property type="project" value="TreeGrafter"/>
</dbReference>
<accession>A0A844NV20</accession>
<feature type="non-terminal residue" evidence="4">
    <location>
        <position position="1"/>
    </location>
</feature>
<dbReference type="GO" id="GO:0043565">
    <property type="term" value="F:sequence-specific DNA binding"/>
    <property type="evidence" value="ECO:0007669"/>
    <property type="project" value="TreeGrafter"/>
</dbReference>
<proteinExistence type="predicted"/>
<evidence type="ECO:0000313" key="5">
    <source>
        <dbReference type="Proteomes" id="UP000433532"/>
    </source>
</evidence>
<protein>
    <submittedName>
        <fullName evidence="4">DNA adenine methylase</fullName>
    </submittedName>
</protein>
<dbReference type="Pfam" id="PF02086">
    <property type="entry name" value="MethyltransfD12"/>
    <property type="match status" value="1"/>
</dbReference>
<evidence type="ECO:0000256" key="2">
    <source>
        <dbReference type="ARBA" id="ARBA00022679"/>
    </source>
</evidence>
<keyword evidence="1 4" id="KW-0489">Methyltransferase</keyword>
<keyword evidence="2" id="KW-0808">Transferase</keyword>
<dbReference type="PANTHER" id="PTHR30481:SF4">
    <property type="entry name" value="SITE-SPECIFIC DNA-METHYLTRANSFERASE (ADENINE-SPECIFIC)"/>
    <property type="match status" value="1"/>
</dbReference>
<dbReference type="Proteomes" id="UP000433532">
    <property type="component" value="Unassembled WGS sequence"/>
</dbReference>
<dbReference type="SUPFAM" id="SSF53335">
    <property type="entry name" value="S-adenosyl-L-methionine-dependent methyltransferases"/>
    <property type="match status" value="1"/>
</dbReference>
<dbReference type="GO" id="GO:0009307">
    <property type="term" value="P:DNA restriction-modification system"/>
    <property type="evidence" value="ECO:0007669"/>
    <property type="project" value="InterPro"/>
</dbReference>
<dbReference type="InterPro" id="IPR012327">
    <property type="entry name" value="MeTrfase_D12"/>
</dbReference>
<evidence type="ECO:0000313" key="4">
    <source>
        <dbReference type="EMBL" id="MUI39470.1"/>
    </source>
</evidence>
<sequence length="154" mass="17700">NYPDTLTAITERLQGVVIENRDALALMEYHDRPNTLHYVDPPYVHSTRSTKVRHNATGKSYRYEMDDNQHKELAALLKRLRGMVVLSGYPCPLYDELYITWHRVDRHAYADGSRERIECLWLNSAALEGLAQLDFFQASNASPSPSFQTTAAHY</sequence>
<dbReference type="EMBL" id="WOAD01000061">
    <property type="protein sequence ID" value="MUI39470.1"/>
    <property type="molecule type" value="Genomic_DNA"/>
</dbReference>
<dbReference type="GO" id="GO:0032259">
    <property type="term" value="P:methylation"/>
    <property type="evidence" value="ECO:0007669"/>
    <property type="project" value="UniProtKB-KW"/>
</dbReference>
<gene>
    <name evidence="4" type="ORF">GNQ48_31290</name>
</gene>
<dbReference type="AlphaFoldDB" id="A0A844NV20"/>
<dbReference type="InterPro" id="IPR029063">
    <property type="entry name" value="SAM-dependent_MTases_sf"/>
</dbReference>
<dbReference type="Gene3D" id="3.40.50.150">
    <property type="entry name" value="Vaccinia Virus protein VP39"/>
    <property type="match status" value="1"/>
</dbReference>
<reference evidence="4 5" key="1">
    <citation type="submission" date="2019-11" db="EMBL/GenBank/DDBJ databases">
        <title>Genomes of ocular Pseudomonas aeruginosa isolates.</title>
        <authorList>
            <person name="Khan M."/>
            <person name="Rice S.A."/>
            <person name="Willcox M.D.P."/>
            <person name="Stapleton F."/>
        </authorList>
    </citation>
    <scope>NUCLEOTIDE SEQUENCE [LARGE SCALE GENOMIC DNA]</scope>
    <source>
        <strain evidence="4 5">PA221</strain>
    </source>
</reference>
<name>A0A844NV20_PSEAI</name>
<comment type="caution">
    <text evidence="4">The sequence shown here is derived from an EMBL/GenBank/DDBJ whole genome shotgun (WGS) entry which is preliminary data.</text>
</comment>
<evidence type="ECO:0000256" key="3">
    <source>
        <dbReference type="ARBA" id="ARBA00022691"/>
    </source>
</evidence>
<dbReference type="PANTHER" id="PTHR30481">
    <property type="entry name" value="DNA ADENINE METHYLASE"/>
    <property type="match status" value="1"/>
</dbReference>
<dbReference type="GO" id="GO:0009007">
    <property type="term" value="F:site-specific DNA-methyltransferase (adenine-specific) activity"/>
    <property type="evidence" value="ECO:0007669"/>
    <property type="project" value="UniProtKB-EC"/>
</dbReference>